<dbReference type="WBParaSite" id="nRc.2.0.1.t01552-RA">
    <property type="protein sequence ID" value="nRc.2.0.1.t01552-RA"/>
    <property type="gene ID" value="nRc.2.0.1.g01552"/>
</dbReference>
<evidence type="ECO:0000313" key="2">
    <source>
        <dbReference type="Proteomes" id="UP000887565"/>
    </source>
</evidence>
<reference evidence="3" key="1">
    <citation type="submission" date="2022-11" db="UniProtKB">
        <authorList>
            <consortium name="WormBaseParasite"/>
        </authorList>
    </citation>
    <scope>IDENTIFICATION</scope>
</reference>
<evidence type="ECO:0000256" key="1">
    <source>
        <dbReference type="SAM" id="MobiDB-lite"/>
    </source>
</evidence>
<sequence length="219" mass="25289">MLRGAPNVNAHYLRLLLRRRYSQNWLIISGRRSGRCINVWCRINDGACRRRCSRHLSGVRIVNTRCQSGNDDGWLIRIIGVRQPGAEIFKVEKNFVNSRPKKSALVNIRTSQPHREGARLDRHDILELRSVANASFDNDLLMHEHDAKSQFKKPIINRRNVQEKSESKKAAPRVKNPSFSLISQEDLHTPEVFSGHRDANFVKFLTVQCTELKFTQKIP</sequence>
<proteinExistence type="predicted"/>
<evidence type="ECO:0000313" key="3">
    <source>
        <dbReference type="WBParaSite" id="nRc.2.0.1.t01552-RA"/>
    </source>
</evidence>
<keyword evidence="2" id="KW-1185">Reference proteome</keyword>
<name>A0A915HHS0_ROMCU</name>
<dbReference type="AlphaFoldDB" id="A0A915HHS0"/>
<feature type="region of interest" description="Disordered" evidence="1">
    <location>
        <begin position="155"/>
        <end position="177"/>
    </location>
</feature>
<organism evidence="2 3">
    <name type="scientific">Romanomermis culicivorax</name>
    <name type="common">Nematode worm</name>
    <dbReference type="NCBI Taxonomy" id="13658"/>
    <lineage>
        <taxon>Eukaryota</taxon>
        <taxon>Metazoa</taxon>
        <taxon>Ecdysozoa</taxon>
        <taxon>Nematoda</taxon>
        <taxon>Enoplea</taxon>
        <taxon>Dorylaimia</taxon>
        <taxon>Mermithida</taxon>
        <taxon>Mermithoidea</taxon>
        <taxon>Mermithidae</taxon>
        <taxon>Romanomermis</taxon>
    </lineage>
</organism>
<accession>A0A915HHS0</accession>
<feature type="compositionally biased region" description="Basic and acidic residues" evidence="1">
    <location>
        <begin position="160"/>
        <end position="169"/>
    </location>
</feature>
<dbReference type="Proteomes" id="UP000887565">
    <property type="component" value="Unplaced"/>
</dbReference>
<protein>
    <submittedName>
        <fullName evidence="3">Uncharacterized protein</fullName>
    </submittedName>
</protein>